<dbReference type="InterPro" id="IPR014030">
    <property type="entry name" value="Ketoacyl_synth_N"/>
</dbReference>
<dbReference type="AlphaFoldDB" id="A0A8J6PN03"/>
<evidence type="ECO:0000313" key="3">
    <source>
        <dbReference type="Proteomes" id="UP000652681"/>
    </source>
</evidence>
<protein>
    <submittedName>
        <fullName evidence="2">Beta-ketoacyl synthase chain length factor</fullName>
    </submittedName>
</protein>
<accession>A0A8J6PN03</accession>
<feature type="domain" description="Beta-ketoacyl synthase-like N-terminal" evidence="1">
    <location>
        <begin position="37"/>
        <end position="172"/>
    </location>
</feature>
<keyword evidence="3" id="KW-1185">Reference proteome</keyword>
<dbReference type="RefSeq" id="WP_163492341.1">
    <property type="nucleotide sequence ID" value="NZ_JACVEL010000001.1"/>
</dbReference>
<gene>
    <name evidence="2" type="ORF">H9Y05_01705</name>
</gene>
<dbReference type="Pfam" id="PF13723">
    <property type="entry name" value="Ketoacyl-synt_2"/>
    <property type="match status" value="1"/>
</dbReference>
<name>A0A8J6PN03_9FLAO</name>
<proteinExistence type="predicted"/>
<organism evidence="2 3">
    <name type="scientific">Taishania pollutisoli</name>
    <dbReference type="NCBI Taxonomy" id="2766479"/>
    <lineage>
        <taxon>Bacteria</taxon>
        <taxon>Pseudomonadati</taxon>
        <taxon>Bacteroidota</taxon>
        <taxon>Flavobacteriia</taxon>
        <taxon>Flavobacteriales</taxon>
        <taxon>Crocinitomicaceae</taxon>
        <taxon>Taishania</taxon>
    </lineage>
</organism>
<evidence type="ECO:0000313" key="2">
    <source>
        <dbReference type="EMBL" id="MBC9811178.1"/>
    </source>
</evidence>
<dbReference type="GO" id="GO:0016746">
    <property type="term" value="F:acyltransferase activity"/>
    <property type="evidence" value="ECO:0007669"/>
    <property type="project" value="InterPro"/>
</dbReference>
<reference evidence="2" key="1">
    <citation type="submission" date="2020-09" db="EMBL/GenBank/DDBJ databases">
        <title>Taishania pollutisoli gen. nov., sp. nov., Isolated from Tetrabromobisphenol A-Contaminated Soil.</title>
        <authorList>
            <person name="Chen Q."/>
        </authorList>
    </citation>
    <scope>NUCLEOTIDE SEQUENCE</scope>
    <source>
        <strain evidence="2">CZZ-1</strain>
    </source>
</reference>
<sequence>MYIKEVCAISPQLTYGTEFESGHFELHDKGILYAIEPSYLDFIPASLLRRMGKAVRMGIGAGLPLVKKYPGIEGIIIGTANGGLEDCIRFLNQIVDYKEGVLTPTSFVQSTPNAVAGQLALMGEKTGYNSTHTNGSLAFDNAMLDAQLVLETAVKPMELLIGAVEEISDYNYNIDTLNSHYKSESITNEELIRSTTAGSLCGEGATMCVVANTADHAIAEVVDQFQVCFPGKEELTGLINNFLDKNGMSPKDIDLLLFGNSGDGRTDHWYNDLQQELFPDKQITTFKQFSGDYRTAGAFGCYVAVKLLQGNHRIYGFDHLRRPRTVLVYNQFGGERHGFILLRGNQASIA</sequence>
<dbReference type="SUPFAM" id="SSF53901">
    <property type="entry name" value="Thiolase-like"/>
    <property type="match status" value="1"/>
</dbReference>
<dbReference type="Proteomes" id="UP000652681">
    <property type="component" value="Unassembled WGS sequence"/>
</dbReference>
<evidence type="ECO:0000259" key="1">
    <source>
        <dbReference type="Pfam" id="PF13723"/>
    </source>
</evidence>
<dbReference type="EMBL" id="JACVEL010000001">
    <property type="protein sequence ID" value="MBC9811178.1"/>
    <property type="molecule type" value="Genomic_DNA"/>
</dbReference>
<comment type="caution">
    <text evidence="2">The sequence shown here is derived from an EMBL/GenBank/DDBJ whole genome shotgun (WGS) entry which is preliminary data.</text>
</comment>
<dbReference type="InterPro" id="IPR016039">
    <property type="entry name" value="Thiolase-like"/>
</dbReference>